<proteinExistence type="predicted"/>
<name>A0AAN6XNW4_9PEZI</name>
<reference evidence="1" key="2">
    <citation type="submission" date="2023-05" db="EMBL/GenBank/DDBJ databases">
        <authorList>
            <consortium name="Lawrence Berkeley National Laboratory"/>
            <person name="Steindorff A."/>
            <person name="Hensen N."/>
            <person name="Bonometti L."/>
            <person name="Westerberg I."/>
            <person name="Brannstrom I.O."/>
            <person name="Guillou S."/>
            <person name="Cros-Aarteil S."/>
            <person name="Calhoun S."/>
            <person name="Haridas S."/>
            <person name="Kuo A."/>
            <person name="Mondo S."/>
            <person name="Pangilinan J."/>
            <person name="Riley R."/>
            <person name="Labutti K."/>
            <person name="Andreopoulos B."/>
            <person name="Lipzen A."/>
            <person name="Chen C."/>
            <person name="Yanf M."/>
            <person name="Daum C."/>
            <person name="Ng V."/>
            <person name="Clum A."/>
            <person name="Ohm R."/>
            <person name="Martin F."/>
            <person name="Silar P."/>
            <person name="Natvig D."/>
            <person name="Lalanne C."/>
            <person name="Gautier V."/>
            <person name="Ament-Velasquez S.L."/>
            <person name="Kruys A."/>
            <person name="Hutchinson M.I."/>
            <person name="Powell A.J."/>
            <person name="Barry K."/>
            <person name="Miller A.N."/>
            <person name="Grigoriev I.V."/>
            <person name="Debuchy R."/>
            <person name="Gladieux P."/>
            <person name="Thoren M.H."/>
            <person name="Johannesson H."/>
        </authorList>
    </citation>
    <scope>NUCLEOTIDE SEQUENCE</scope>
    <source>
        <strain evidence="1">CBS 315.58</strain>
    </source>
</reference>
<evidence type="ECO:0000313" key="1">
    <source>
        <dbReference type="EMBL" id="KAK4203041.1"/>
    </source>
</evidence>
<organism evidence="1 2">
    <name type="scientific">Triangularia verruculosa</name>
    <dbReference type="NCBI Taxonomy" id="2587418"/>
    <lineage>
        <taxon>Eukaryota</taxon>
        <taxon>Fungi</taxon>
        <taxon>Dikarya</taxon>
        <taxon>Ascomycota</taxon>
        <taxon>Pezizomycotina</taxon>
        <taxon>Sordariomycetes</taxon>
        <taxon>Sordariomycetidae</taxon>
        <taxon>Sordariales</taxon>
        <taxon>Podosporaceae</taxon>
        <taxon>Triangularia</taxon>
    </lineage>
</organism>
<dbReference type="EMBL" id="MU863892">
    <property type="protein sequence ID" value="KAK4203041.1"/>
    <property type="molecule type" value="Genomic_DNA"/>
</dbReference>
<dbReference type="Proteomes" id="UP001303160">
    <property type="component" value="Unassembled WGS sequence"/>
</dbReference>
<gene>
    <name evidence="1" type="ORF">QBC40DRAFT_346543</name>
</gene>
<evidence type="ECO:0000313" key="2">
    <source>
        <dbReference type="Proteomes" id="UP001303160"/>
    </source>
</evidence>
<dbReference type="AlphaFoldDB" id="A0AAN6XNW4"/>
<protein>
    <submittedName>
        <fullName evidence="1">Uncharacterized protein</fullName>
    </submittedName>
</protein>
<sequence length="217" mass="24264">MNYARWSHREDGVLTSIGLLGMHIIAAKRSRLLQAFEFSKDQKRRIGIAGKAGELGLTGVVAWECGEAQEPPIDAFGLRALTPPQSVRKGCALLEAVVDNPDPESLIAWHPLSVAMTNPSGARYRPLPNHDDACHLRCSPEPNLSKNHTRSFVIPRKATNSEPQPYPLIQQHASSLASRWTWILIHMSGHQIREQDRFAKHLQLPRPLSHLSNISMR</sequence>
<reference evidence="1" key="1">
    <citation type="journal article" date="2023" name="Mol. Phylogenet. Evol.">
        <title>Genome-scale phylogeny and comparative genomics of the fungal order Sordariales.</title>
        <authorList>
            <person name="Hensen N."/>
            <person name="Bonometti L."/>
            <person name="Westerberg I."/>
            <person name="Brannstrom I.O."/>
            <person name="Guillou S."/>
            <person name="Cros-Aarteil S."/>
            <person name="Calhoun S."/>
            <person name="Haridas S."/>
            <person name="Kuo A."/>
            <person name="Mondo S."/>
            <person name="Pangilinan J."/>
            <person name="Riley R."/>
            <person name="LaButti K."/>
            <person name="Andreopoulos B."/>
            <person name="Lipzen A."/>
            <person name="Chen C."/>
            <person name="Yan M."/>
            <person name="Daum C."/>
            <person name="Ng V."/>
            <person name="Clum A."/>
            <person name="Steindorff A."/>
            <person name="Ohm R.A."/>
            <person name="Martin F."/>
            <person name="Silar P."/>
            <person name="Natvig D.O."/>
            <person name="Lalanne C."/>
            <person name="Gautier V."/>
            <person name="Ament-Velasquez S.L."/>
            <person name="Kruys A."/>
            <person name="Hutchinson M.I."/>
            <person name="Powell A.J."/>
            <person name="Barry K."/>
            <person name="Miller A.N."/>
            <person name="Grigoriev I.V."/>
            <person name="Debuchy R."/>
            <person name="Gladieux P."/>
            <person name="Hiltunen Thoren M."/>
            <person name="Johannesson H."/>
        </authorList>
    </citation>
    <scope>NUCLEOTIDE SEQUENCE</scope>
    <source>
        <strain evidence="1">CBS 315.58</strain>
    </source>
</reference>
<comment type="caution">
    <text evidence="1">The sequence shown here is derived from an EMBL/GenBank/DDBJ whole genome shotgun (WGS) entry which is preliminary data.</text>
</comment>
<keyword evidence="2" id="KW-1185">Reference proteome</keyword>
<accession>A0AAN6XNW4</accession>